<feature type="coiled-coil region" evidence="3">
    <location>
        <begin position="974"/>
        <end position="1026"/>
    </location>
</feature>
<evidence type="ECO:0000256" key="1">
    <source>
        <dbReference type="ARBA" id="ARBA00022614"/>
    </source>
</evidence>
<evidence type="ECO:0000313" key="6">
    <source>
        <dbReference type="EMBL" id="SEE87294.1"/>
    </source>
</evidence>
<feature type="domain" description="Dermonecrotic toxin N-terminal" evidence="5">
    <location>
        <begin position="78"/>
        <end position="342"/>
    </location>
</feature>
<dbReference type="InterPro" id="IPR046673">
    <property type="entry name" value="ToxA_N"/>
</dbReference>
<feature type="coiled-coil region" evidence="3">
    <location>
        <begin position="1275"/>
        <end position="1302"/>
    </location>
</feature>
<dbReference type="EMBL" id="FNTY01000002">
    <property type="protein sequence ID" value="SEE87294.1"/>
    <property type="molecule type" value="Genomic_DNA"/>
</dbReference>
<dbReference type="InterPro" id="IPR052595">
    <property type="entry name" value="LRRC69/RLP"/>
</dbReference>
<name>A0A1H5MDC9_9PSED</name>
<sequence>MIQHEPELIAQPDAHFQHAFNNLPDWVLKASPATRMALKSARIEVPDWHATATRQQHLALKTASATHLVQRNRLESMLDNLQNAQEFAEPLLRDALKTRFGLDLDVKTTFLRLYIPQTIPWFPIKTGAARTWTVSLLDAALHNFQDSETEADAYESASTFITQPSPTGQFDTLPAIKRRLSIQGFARLCRELDIGAQYETYLKDNLGFTNPVAGAVLKAGVIATHKAALRSALQLALARKDVPIDAYRSILDIVEGHENVWLDNWRLHCNDLSMMSSLLTGIVIFAPKLELRSQASRIIVYIPDDPEHPLKQYPDTLSFMTDLTRKLRSPTYQTFFSRFVDHPQRGYFFADLNRRLSTVTWHEHQHGDPLPSWRDTPIDKPNLQFAVTPIKAGLWTYLYQQQLNKILNDARSVAVSTASADRTARWAVWDAFSRVAKTILEVASFVALPFVPFLGELMLAYMAYQVLDETFEGIIDWAEGLKTEAFEQLMSIVETVVQLGTFAVGGAMAAGAFNRLLSRETLELIAPLKAIQPTVGKTRYWRPDLAPYEQSVALPPQARPDHLGLYQHEGKTLLRLEDTLYRVKPDSETGQFQIEHPKRDDAYQPPLRHNQHGAWQTALDQPLTWDRETVLRRLGYSVESFSGAEREQILQISGFHDNVLREMHVENLRPPSLLTDTIKRFKIDRDIQALVEQTGSDHPERYQALNQRKSLFESRYREQEKTDDPQVQLLLGEVPGLPTDIAQELVSNTTGTELMQLHDGRVPQRLKDVALKAMEAVRVARAYEGFYIEDMDTTDTHRLALHSLESLPGWPADLRIEVREYSHDGTLRDSIGQTDAPTLRTVVHAEDGTYQVYENAALAGDFYQAILTALPDAERDALGLSIDDGPTFKQRIAEHALSKPELRTLLVKHPHRKPFYDPTTMRLPGGTQGYSRNAGPMPTLNDRVREVYPSLNTEELQSVVAHLQRHPDGARVELSRLSRELERLHVELEAWVNASPQLHPETGLPLSDLQRQAQQHNRRLLAQEIQRSWRRQSPRDLDFPGSNERYVLRFEEPILGELPVLSADFSHVSMLALEGHHAEQGIHGFLSRFTHLRRLDLRRFSLTTLPDAIPTMTNLDALVLNECRIRFDAVAWSKLSSLKKLVMLDLFRNPFDTAPDIDSLPELVHLDLSETGLTGIPGTALHHPTLDTLMLTNNNITELSPELFESPICDKRGVHLSHNPLTASARQLVKLHYLETSYDLGVYAPEADIERVRALYPHMEIEQASEFVYELPGTLENGRAELTLLESELARLSNDLSAWTADLPPLHPVTGEPFNAFQLFAEQANRDAFKDSLERCWRHETELDDFNDALEPTFELTINYPINGELPTISADFSHVSALELQSVGGVTRIGRFLESFPNLKSLRLRDYYLGNIPQAVFKMGRLRSLSLPNCRVSLSAESVSALAGMELLDYLDLGYNALGYTPDLSQMPGLATVLLNDTGLTEIPNGLLQLTDLDWADLSTNAITEVPSDLMELPVEVAENITLRNNPLSEESLSRLISYYERSRVDFSVEEVINQGQMELSTSESSEIEA</sequence>
<evidence type="ECO:0000259" key="5">
    <source>
        <dbReference type="Pfam" id="PF20178"/>
    </source>
</evidence>
<dbReference type="SUPFAM" id="SSF52058">
    <property type="entry name" value="L domain-like"/>
    <property type="match status" value="1"/>
</dbReference>
<organism evidence="6 7">
    <name type="scientific">Pseudomonas migulae</name>
    <dbReference type="NCBI Taxonomy" id="78543"/>
    <lineage>
        <taxon>Bacteria</taxon>
        <taxon>Pseudomonadati</taxon>
        <taxon>Pseudomonadota</taxon>
        <taxon>Gammaproteobacteria</taxon>
        <taxon>Pseudomonadales</taxon>
        <taxon>Pseudomonadaceae</taxon>
        <taxon>Pseudomonas</taxon>
    </lineage>
</organism>
<dbReference type="Gene3D" id="3.80.10.10">
    <property type="entry name" value="Ribonuclease Inhibitor"/>
    <property type="match status" value="2"/>
</dbReference>
<accession>A0A1H5MDC9</accession>
<proteinExistence type="predicted"/>
<dbReference type="InterPro" id="IPR001611">
    <property type="entry name" value="Leu-rich_rpt"/>
</dbReference>
<evidence type="ECO:0000256" key="2">
    <source>
        <dbReference type="ARBA" id="ARBA00022737"/>
    </source>
</evidence>
<keyword evidence="3" id="KW-0175">Coiled coil</keyword>
<dbReference type="Pfam" id="PF20178">
    <property type="entry name" value="ToxA_N"/>
    <property type="match status" value="1"/>
</dbReference>
<feature type="region of interest" description="Disordered" evidence="4">
    <location>
        <begin position="916"/>
        <end position="937"/>
    </location>
</feature>
<reference evidence="6 7" key="1">
    <citation type="submission" date="2016-10" db="EMBL/GenBank/DDBJ databases">
        <authorList>
            <person name="de Groot N.N."/>
        </authorList>
    </citation>
    <scope>NUCLEOTIDE SEQUENCE [LARGE SCALE GENOMIC DNA]</scope>
    <source>
        <strain evidence="6 7">BS3662</strain>
    </source>
</reference>
<dbReference type="PROSITE" id="PS51450">
    <property type="entry name" value="LRR"/>
    <property type="match status" value="1"/>
</dbReference>
<keyword evidence="1" id="KW-0433">Leucine-rich repeat</keyword>
<dbReference type="Proteomes" id="UP000198985">
    <property type="component" value="Unassembled WGS sequence"/>
</dbReference>
<evidence type="ECO:0000256" key="4">
    <source>
        <dbReference type="SAM" id="MobiDB-lite"/>
    </source>
</evidence>
<dbReference type="RefSeq" id="WP_084322773.1">
    <property type="nucleotide sequence ID" value="NZ_FNTY01000002.1"/>
</dbReference>
<dbReference type="SMART" id="SM00369">
    <property type="entry name" value="LRR_TYP"/>
    <property type="match status" value="5"/>
</dbReference>
<protein>
    <recommendedName>
        <fullName evidence="5">Dermonecrotic toxin N-terminal domain-containing protein</fullName>
    </recommendedName>
</protein>
<dbReference type="PANTHER" id="PTHR48057">
    <property type="entry name" value="LEUCINE-RICH REPEAT SERINE/THREONINE-PROTEIN KINASE 1"/>
    <property type="match status" value="1"/>
</dbReference>
<dbReference type="InterPro" id="IPR032675">
    <property type="entry name" value="LRR_dom_sf"/>
</dbReference>
<gene>
    <name evidence="6" type="ORF">SAMN04490194_4663</name>
</gene>
<dbReference type="InterPro" id="IPR003591">
    <property type="entry name" value="Leu-rich_rpt_typical-subtyp"/>
</dbReference>
<evidence type="ECO:0000313" key="7">
    <source>
        <dbReference type="Proteomes" id="UP000198985"/>
    </source>
</evidence>
<keyword evidence="2" id="KW-0677">Repeat</keyword>
<evidence type="ECO:0000256" key="3">
    <source>
        <dbReference type="SAM" id="Coils"/>
    </source>
</evidence>